<comment type="caution">
    <text evidence="1">The sequence shown here is derived from an EMBL/GenBank/DDBJ whole genome shotgun (WGS) entry which is preliminary data.</text>
</comment>
<keyword evidence="2" id="KW-1185">Reference proteome</keyword>
<evidence type="ECO:0000313" key="1">
    <source>
        <dbReference type="EMBL" id="RCJ19307.1"/>
    </source>
</evidence>
<evidence type="ECO:0000313" key="2">
    <source>
        <dbReference type="Proteomes" id="UP000252107"/>
    </source>
</evidence>
<organism evidence="1 2">
    <name type="scientific">Nostoc minutum NIES-26</name>
    <dbReference type="NCBI Taxonomy" id="1844469"/>
    <lineage>
        <taxon>Bacteria</taxon>
        <taxon>Bacillati</taxon>
        <taxon>Cyanobacteriota</taxon>
        <taxon>Cyanophyceae</taxon>
        <taxon>Nostocales</taxon>
        <taxon>Nostocaceae</taxon>
        <taxon>Nostoc</taxon>
    </lineage>
</organism>
<dbReference type="EMBL" id="LXQD01000341">
    <property type="protein sequence ID" value="RCJ19307.1"/>
    <property type="molecule type" value="Genomic_DNA"/>
</dbReference>
<protein>
    <submittedName>
        <fullName evidence="1">Uncharacterized protein</fullName>
    </submittedName>
</protein>
<dbReference type="AlphaFoldDB" id="A0A367Q570"/>
<reference evidence="1" key="1">
    <citation type="submission" date="2016-04" db="EMBL/GenBank/DDBJ databases">
        <authorList>
            <person name="Tabuchi Yagui T.R."/>
        </authorList>
    </citation>
    <scope>NUCLEOTIDE SEQUENCE [LARGE SCALE GENOMIC DNA]</scope>
    <source>
        <strain evidence="1">NIES-26</strain>
    </source>
</reference>
<gene>
    <name evidence="1" type="ORF">A6770_32140</name>
</gene>
<proteinExistence type="predicted"/>
<name>A0A367Q570_9NOSO</name>
<dbReference type="Proteomes" id="UP000252107">
    <property type="component" value="Unassembled WGS sequence"/>
</dbReference>
<sequence>MAKVLIDSNYTCHQIANILSLNLSIVRLWINRGWRRTIQNSKFKMEDNSVNLMQGLITSHKGDTK</sequence>
<accession>A0A367Q570</accession>